<organism evidence="2 3">
    <name type="scientific">Pinibacter aurantiacus</name>
    <dbReference type="NCBI Taxonomy" id="2851599"/>
    <lineage>
        <taxon>Bacteria</taxon>
        <taxon>Pseudomonadati</taxon>
        <taxon>Bacteroidota</taxon>
        <taxon>Chitinophagia</taxon>
        <taxon>Chitinophagales</taxon>
        <taxon>Chitinophagaceae</taxon>
        <taxon>Pinibacter</taxon>
    </lineage>
</organism>
<dbReference type="Pfam" id="PF01797">
    <property type="entry name" value="Y1_Tnp"/>
    <property type="match status" value="1"/>
</dbReference>
<accession>A0A9E2W4E5</accession>
<reference evidence="2" key="1">
    <citation type="submission" date="2021-06" db="EMBL/GenBank/DDBJ databases">
        <authorList>
            <person name="Huq M.A."/>
        </authorList>
    </citation>
    <scope>NUCLEOTIDE SEQUENCE</scope>
    <source>
        <strain evidence="2">MAH-26</strain>
    </source>
</reference>
<dbReference type="GO" id="GO:0006313">
    <property type="term" value="P:DNA transposition"/>
    <property type="evidence" value="ECO:0007669"/>
    <property type="project" value="InterPro"/>
</dbReference>
<gene>
    <name evidence="2" type="primary">tnpA</name>
    <name evidence="2" type="ORF">KTO63_20885</name>
</gene>
<name>A0A9E2W4E5_9BACT</name>
<keyword evidence="3" id="KW-1185">Reference proteome</keyword>
<evidence type="ECO:0000313" key="2">
    <source>
        <dbReference type="EMBL" id="MBV4359640.1"/>
    </source>
</evidence>
<protein>
    <submittedName>
        <fullName evidence="2">IS200/IS605 family transposase</fullName>
    </submittedName>
</protein>
<dbReference type="GO" id="GO:0004803">
    <property type="term" value="F:transposase activity"/>
    <property type="evidence" value="ECO:0007669"/>
    <property type="project" value="InterPro"/>
</dbReference>
<dbReference type="InterPro" id="IPR002686">
    <property type="entry name" value="Transposase_17"/>
</dbReference>
<dbReference type="PANTHER" id="PTHR33360:SF2">
    <property type="entry name" value="TRANSPOSASE FOR INSERTION SEQUENCE ELEMENT IS200"/>
    <property type="match status" value="1"/>
</dbReference>
<dbReference type="RefSeq" id="WP_217793895.1">
    <property type="nucleotide sequence ID" value="NZ_JAHSPG010000015.1"/>
</dbReference>
<dbReference type="SMART" id="SM01321">
    <property type="entry name" value="Y1_Tnp"/>
    <property type="match status" value="1"/>
</dbReference>
<sequence length="144" mass="16667">MSYVRIWVHLVWATKRREPILTADVRRYLCLQIMQNCKEKGIYLRAINGYLDHLHCLISLGNGQTIAEVAQFIKGGSSHWINQNRIVNGGFDWQDDYFAVSVSESIVPAVVRYIHNQERHHASKSFDDEVNEFISKFGFVRING</sequence>
<dbReference type="EMBL" id="JAHSPG010000015">
    <property type="protein sequence ID" value="MBV4359640.1"/>
    <property type="molecule type" value="Genomic_DNA"/>
</dbReference>
<comment type="caution">
    <text evidence="2">The sequence shown here is derived from an EMBL/GenBank/DDBJ whole genome shotgun (WGS) entry which is preliminary data.</text>
</comment>
<dbReference type="AlphaFoldDB" id="A0A9E2W4E5"/>
<feature type="domain" description="Transposase IS200-like" evidence="1">
    <location>
        <begin position="3"/>
        <end position="117"/>
    </location>
</feature>
<dbReference type="PANTHER" id="PTHR33360">
    <property type="entry name" value="TRANSPOSASE FOR INSERTION SEQUENCE ELEMENT IS200"/>
    <property type="match status" value="1"/>
</dbReference>
<evidence type="ECO:0000313" key="3">
    <source>
        <dbReference type="Proteomes" id="UP000812270"/>
    </source>
</evidence>
<dbReference type="NCBIfam" id="NF033573">
    <property type="entry name" value="transpos_IS200"/>
    <property type="match status" value="1"/>
</dbReference>
<proteinExistence type="predicted"/>
<evidence type="ECO:0000259" key="1">
    <source>
        <dbReference type="SMART" id="SM01321"/>
    </source>
</evidence>
<dbReference type="GO" id="GO:0003677">
    <property type="term" value="F:DNA binding"/>
    <property type="evidence" value="ECO:0007669"/>
    <property type="project" value="InterPro"/>
</dbReference>
<dbReference type="Proteomes" id="UP000812270">
    <property type="component" value="Unassembled WGS sequence"/>
</dbReference>